<evidence type="ECO:0000313" key="2">
    <source>
        <dbReference type="EMBL" id="KAG7163292.1"/>
    </source>
</evidence>
<dbReference type="AlphaFoldDB" id="A0A8J5JS27"/>
<name>A0A8J5JS27_HOMAM</name>
<dbReference type="EMBL" id="JAHLQT010026473">
    <property type="protein sequence ID" value="KAG7163292.1"/>
    <property type="molecule type" value="Genomic_DNA"/>
</dbReference>
<evidence type="ECO:0000256" key="1">
    <source>
        <dbReference type="SAM" id="MobiDB-lite"/>
    </source>
</evidence>
<evidence type="ECO:0000313" key="3">
    <source>
        <dbReference type="Proteomes" id="UP000747542"/>
    </source>
</evidence>
<proteinExistence type="predicted"/>
<keyword evidence="3" id="KW-1185">Reference proteome</keyword>
<feature type="compositionally biased region" description="Polar residues" evidence="1">
    <location>
        <begin position="89"/>
        <end position="130"/>
    </location>
</feature>
<dbReference type="Proteomes" id="UP000747542">
    <property type="component" value="Unassembled WGS sequence"/>
</dbReference>
<feature type="region of interest" description="Disordered" evidence="1">
    <location>
        <begin position="87"/>
        <end position="132"/>
    </location>
</feature>
<protein>
    <submittedName>
        <fullName evidence="2">Uncharacterized protein</fullName>
    </submittedName>
</protein>
<comment type="caution">
    <text evidence="2">The sequence shown here is derived from an EMBL/GenBank/DDBJ whole genome shotgun (WGS) entry which is preliminary data.</text>
</comment>
<reference evidence="2" key="1">
    <citation type="journal article" date="2021" name="Sci. Adv.">
        <title>The American lobster genome reveals insights on longevity, neural, and immune adaptations.</title>
        <authorList>
            <person name="Polinski J.M."/>
            <person name="Zimin A.V."/>
            <person name="Clark K.F."/>
            <person name="Kohn A.B."/>
            <person name="Sadowski N."/>
            <person name="Timp W."/>
            <person name="Ptitsyn A."/>
            <person name="Khanna P."/>
            <person name="Romanova D.Y."/>
            <person name="Williams P."/>
            <person name="Greenwood S.J."/>
            <person name="Moroz L.L."/>
            <person name="Walt D.R."/>
            <person name="Bodnar A.G."/>
        </authorList>
    </citation>
    <scope>NUCLEOTIDE SEQUENCE</scope>
    <source>
        <strain evidence="2">GMGI-L3</strain>
    </source>
</reference>
<organism evidence="2 3">
    <name type="scientific">Homarus americanus</name>
    <name type="common">American lobster</name>
    <dbReference type="NCBI Taxonomy" id="6706"/>
    <lineage>
        <taxon>Eukaryota</taxon>
        <taxon>Metazoa</taxon>
        <taxon>Ecdysozoa</taxon>
        <taxon>Arthropoda</taxon>
        <taxon>Crustacea</taxon>
        <taxon>Multicrustacea</taxon>
        <taxon>Malacostraca</taxon>
        <taxon>Eumalacostraca</taxon>
        <taxon>Eucarida</taxon>
        <taxon>Decapoda</taxon>
        <taxon>Pleocyemata</taxon>
        <taxon>Astacidea</taxon>
        <taxon>Nephropoidea</taxon>
        <taxon>Nephropidae</taxon>
        <taxon>Homarus</taxon>
    </lineage>
</organism>
<gene>
    <name evidence="2" type="ORF">Hamer_G004412</name>
</gene>
<sequence>MVNVCFVGALMGGIRKDGWRRYVWVAEGNMDGEGKDGWSKERWAEEIKDLMEAARFAEQLAVAYKIYRKDISHKQGGDRQFRTQYHGKGQQNHMSPGTKWRNQGSGNFGEQSSQWSGKNMTGNPQGQSQGARHCEVKKPARDFEAFITEGKISVEGRSKRKITVLRDTGANQSLEKSLEWTAESRSVCAVTGSMAKKDPCEDEIDLGQLFMEGDKYDKVIVEEGDKNGRVELEVDFSPDFIVDKGELINSQLGNDSLREIQSEAERNGKPDDNSVGFYYQGDWSFSGHVQFYNKRKQRSLRVHSQVPRIGTALSSSRIPGSWSRRRQVTAPQNLPRFTAPAHGAAIDDWRELPSAESFFHNHYRVWSFPMDSATSVTDSFFCRGLFSQTLSTSFVTDPACYDIMEGSTSLHPRTQSSSNLMCELDFDVTGGFFRQFFVRDRPHAGRIHRPLVAGLKSSSRATSQGLTPANADPPPVQSTLRNRLSCNTGDNRNHTVVGSDCQHAHVSARLVLDGIIVLIQVPNPPCQSSFWILHGLKPPQCCVVTPDGEARSMQAGMEKV</sequence>
<accession>A0A8J5JS27</accession>